<dbReference type="Proteomes" id="UP001162836">
    <property type="component" value="Unassembled WGS sequence"/>
</dbReference>
<dbReference type="EMBL" id="JAJODE010000011">
    <property type="protein sequence ID" value="MCD4838375.1"/>
    <property type="molecule type" value="Genomic_DNA"/>
</dbReference>
<reference evidence="1 2" key="1">
    <citation type="journal article" date="2023" name="Antonie Van Leeuwenhoek">
        <title>Unveiling the genomic potential of a novel thermostable glycoside hydrolases producing Neobacillus sedimentimangrovi UE25.</title>
        <authorList>
            <person name="Ejaz U."/>
            <person name="Saleem F."/>
            <person name="Rashid R."/>
            <person name="Hasan K.A."/>
            <person name="Syed M.N."/>
            <person name="Sohail M."/>
        </authorList>
    </citation>
    <scope>NUCLEOTIDE SEQUENCE [LARGE SCALE GENOMIC DNA]</scope>
    <source>
        <strain evidence="1 2">UE25</strain>
    </source>
</reference>
<accession>A0ABS8QHV4</accession>
<comment type="caution">
    <text evidence="1">The sequence shown here is derived from an EMBL/GenBank/DDBJ whole genome shotgun (WGS) entry which is preliminary data.</text>
</comment>
<sequence>MKKKERRKRCSEIDLMDLFEGNLSSRGKNEGFEKLIERFDYKREDEAIEIEVIYKIKAVPVIFIHKNAWLEINIQSKHF</sequence>
<protein>
    <submittedName>
        <fullName evidence="1">Uncharacterized protein</fullName>
    </submittedName>
</protein>
<organism evidence="1 2">
    <name type="scientific">Neobacillus sedimentimangrovi</name>
    <dbReference type="NCBI Taxonomy" id="2699460"/>
    <lineage>
        <taxon>Bacteria</taxon>
        <taxon>Bacillati</taxon>
        <taxon>Bacillota</taxon>
        <taxon>Bacilli</taxon>
        <taxon>Bacillales</taxon>
        <taxon>Bacillaceae</taxon>
        <taxon>Neobacillus</taxon>
    </lineage>
</organism>
<keyword evidence="2" id="KW-1185">Reference proteome</keyword>
<dbReference type="RefSeq" id="WP_144242988.1">
    <property type="nucleotide sequence ID" value="NZ_JAJODE010000011.1"/>
</dbReference>
<name>A0ABS8QHV4_9BACI</name>
<gene>
    <name evidence="1" type="ORF">LRS37_05695</name>
</gene>
<evidence type="ECO:0000313" key="2">
    <source>
        <dbReference type="Proteomes" id="UP001162836"/>
    </source>
</evidence>
<proteinExistence type="predicted"/>
<evidence type="ECO:0000313" key="1">
    <source>
        <dbReference type="EMBL" id="MCD4838375.1"/>
    </source>
</evidence>